<dbReference type="InterPro" id="IPR029058">
    <property type="entry name" value="AB_hydrolase_fold"/>
</dbReference>
<protein>
    <submittedName>
        <fullName evidence="4">Acetylxylan esterase</fullName>
    </submittedName>
</protein>
<keyword evidence="5" id="KW-1185">Reference proteome</keyword>
<reference evidence="4 5" key="1">
    <citation type="submission" date="2020-07" db="EMBL/GenBank/DDBJ databases">
        <authorList>
            <person name="Feng X."/>
        </authorList>
    </citation>
    <scope>NUCLEOTIDE SEQUENCE [LARGE SCALE GENOMIC DNA]</scope>
    <source>
        <strain evidence="4 5">JCM14086</strain>
    </source>
</reference>
<feature type="chain" id="PRO_5031465968" evidence="2">
    <location>
        <begin position="24"/>
        <end position="476"/>
    </location>
</feature>
<evidence type="ECO:0000256" key="2">
    <source>
        <dbReference type="SAM" id="SignalP"/>
    </source>
</evidence>
<feature type="signal peptide" evidence="2">
    <location>
        <begin position="1"/>
        <end position="23"/>
    </location>
</feature>
<dbReference type="Gene3D" id="3.40.50.1820">
    <property type="entry name" value="alpha/beta hydrolase"/>
    <property type="match status" value="1"/>
</dbReference>
<dbReference type="Pfam" id="PF05448">
    <property type="entry name" value="AXE1"/>
    <property type="match status" value="1"/>
</dbReference>
<feature type="domain" description="Acetyl xylan esterase" evidence="3">
    <location>
        <begin position="197"/>
        <end position="467"/>
    </location>
</feature>
<dbReference type="EMBL" id="JACHVA010000101">
    <property type="protein sequence ID" value="MBC2602596.1"/>
    <property type="molecule type" value="Genomic_DNA"/>
</dbReference>
<organism evidence="4 5">
    <name type="scientific">Puniceicoccus vermicola</name>
    <dbReference type="NCBI Taxonomy" id="388746"/>
    <lineage>
        <taxon>Bacteria</taxon>
        <taxon>Pseudomonadati</taxon>
        <taxon>Verrucomicrobiota</taxon>
        <taxon>Opitutia</taxon>
        <taxon>Puniceicoccales</taxon>
        <taxon>Puniceicoccaceae</taxon>
        <taxon>Puniceicoccus</taxon>
    </lineage>
</organism>
<dbReference type="SUPFAM" id="SSF53474">
    <property type="entry name" value="alpha/beta-Hydrolases"/>
    <property type="match status" value="1"/>
</dbReference>
<dbReference type="AlphaFoldDB" id="A0A7X1AZ13"/>
<sequence>MHFLRFLLLSLALLSPASSSLHSMNLNLARPWSIKGSPPQNPNLSFFCAESPNFIFEQNPRKVRIYCQVNVKAISMSWSLHLNQIRKEFRTGKAEPLPANLFLIDIDTRDLPPGFYDLRIAVDTGLKEPEEGVCTFGIDPTEMPMSKTRPDDFSRFWETALDQSAEIPLDPRIEDTPRVFTAEQIDAYNRESANLPARYDPGGIVYDKVESYKISFKGPEGKRVYGWLAKPVGDGPFPAMLVLPGAGFAARPRPLEHARHGYVALDIQIHGQDVDLENYEKLAGYYKRDQVYDPVEANYFHNVYLRAQRAVDLLASRPDVLPGKLAAVGGSQGGRLSVIVAALDPRVTAIVSCIANSGNEPHLRWEEDLNEAKTTPIPGTDPIEMFTPPSGLETARGQCVAYYDPMNFAPDVECPVLMNAGLIDPISPAYSVWGIYNRLGTDDKEIVPLAGLGHDWSAEFDRLAWRWLDEQFQLRH</sequence>
<dbReference type="GO" id="GO:0052689">
    <property type="term" value="F:carboxylic ester hydrolase activity"/>
    <property type="evidence" value="ECO:0007669"/>
    <property type="project" value="TreeGrafter"/>
</dbReference>
<dbReference type="InterPro" id="IPR039069">
    <property type="entry name" value="CE7"/>
</dbReference>
<evidence type="ECO:0000256" key="1">
    <source>
        <dbReference type="PIRSR" id="PIRSR639069-1"/>
    </source>
</evidence>
<name>A0A7X1AZ13_9BACT</name>
<dbReference type="PANTHER" id="PTHR40111">
    <property type="entry name" value="CEPHALOSPORIN-C DEACETYLASE"/>
    <property type="match status" value="1"/>
</dbReference>
<feature type="active site" description="Charge relay system" evidence="1">
    <location>
        <position position="424"/>
    </location>
</feature>
<keyword evidence="2" id="KW-0732">Signal</keyword>
<accession>A0A7X1AZ13</accession>
<feature type="active site" description="Charge relay system" evidence="1">
    <location>
        <position position="454"/>
    </location>
</feature>
<feature type="active site" description="Nucleophile" evidence="1">
    <location>
        <position position="331"/>
    </location>
</feature>
<dbReference type="InterPro" id="IPR008391">
    <property type="entry name" value="AXE1_dom"/>
</dbReference>
<evidence type="ECO:0000313" key="4">
    <source>
        <dbReference type="EMBL" id="MBC2602596.1"/>
    </source>
</evidence>
<evidence type="ECO:0000259" key="3">
    <source>
        <dbReference type="Pfam" id="PF05448"/>
    </source>
</evidence>
<comment type="caution">
    <text evidence="4">The sequence shown here is derived from an EMBL/GenBank/DDBJ whole genome shotgun (WGS) entry which is preliminary data.</text>
</comment>
<gene>
    <name evidence="4" type="ORF">H5P30_12510</name>
</gene>
<dbReference type="PANTHER" id="PTHR40111:SF1">
    <property type="entry name" value="CEPHALOSPORIN-C DEACETYLASE"/>
    <property type="match status" value="1"/>
</dbReference>
<proteinExistence type="predicted"/>
<dbReference type="GO" id="GO:0005976">
    <property type="term" value="P:polysaccharide metabolic process"/>
    <property type="evidence" value="ECO:0007669"/>
    <property type="project" value="TreeGrafter"/>
</dbReference>
<evidence type="ECO:0000313" key="5">
    <source>
        <dbReference type="Proteomes" id="UP000525652"/>
    </source>
</evidence>
<dbReference type="Proteomes" id="UP000525652">
    <property type="component" value="Unassembled WGS sequence"/>
</dbReference>